<comment type="similarity">
    <text evidence="1">Belongs to the carbohydrate kinase pfkB family.</text>
</comment>
<keyword evidence="15" id="KW-1185">Reference proteome</keyword>
<feature type="binding site" evidence="12">
    <location>
        <position position="290"/>
    </location>
    <ligand>
        <name>K(+)</name>
        <dbReference type="ChEBI" id="CHEBI:29103"/>
    </ligand>
</feature>
<proteinExistence type="inferred from homology"/>
<keyword evidence="10 12" id="KW-0630">Potassium</keyword>
<feature type="binding site" evidence="12">
    <location>
        <position position="255"/>
    </location>
    <ligand>
        <name>substrate</name>
    </ligand>
</feature>
<dbReference type="InterPro" id="IPR029056">
    <property type="entry name" value="Ribokinase-like"/>
</dbReference>
<feature type="binding site" evidence="12">
    <location>
        <begin position="222"/>
        <end position="227"/>
    </location>
    <ligand>
        <name>ATP</name>
        <dbReference type="ChEBI" id="CHEBI:30616"/>
    </ligand>
</feature>
<evidence type="ECO:0000256" key="5">
    <source>
        <dbReference type="ARBA" id="ARBA00022723"/>
    </source>
</evidence>
<protein>
    <recommendedName>
        <fullName evidence="3 12">Ribokinase</fullName>
        <shortName evidence="12">RK</shortName>
        <ecNumber evidence="2 12">2.7.1.15</ecNumber>
    </recommendedName>
</protein>
<dbReference type="EC" id="2.7.1.15" evidence="2 12"/>
<dbReference type="PRINTS" id="PR00990">
    <property type="entry name" value="RIBOKINASE"/>
</dbReference>
<dbReference type="InterPro" id="IPR002173">
    <property type="entry name" value="Carboh/pur_kinase_PfkB_CS"/>
</dbReference>
<keyword evidence="4 12" id="KW-0808">Transferase</keyword>
<feature type="binding site" evidence="12">
    <location>
        <position position="186"/>
    </location>
    <ligand>
        <name>ATP</name>
        <dbReference type="ChEBI" id="CHEBI:30616"/>
    </ligand>
</feature>
<dbReference type="InterPro" id="IPR002139">
    <property type="entry name" value="Ribo/fructo_kinase"/>
</dbReference>
<comment type="cofactor">
    <cofactor evidence="12">
        <name>Mg(2+)</name>
        <dbReference type="ChEBI" id="CHEBI:18420"/>
    </cofactor>
    <text evidence="12">Requires a divalent cation, most likely magnesium in vivo, as an electrophilic catalyst to aid phosphoryl group transfer. It is the chelate of the metal and the nucleotide that is the actual substrate.</text>
</comment>
<keyword evidence="7 12" id="KW-0418">Kinase</keyword>
<dbReference type="Gene3D" id="3.40.1190.20">
    <property type="match status" value="1"/>
</dbReference>
<dbReference type="EMBL" id="JBHLVF010000006">
    <property type="protein sequence ID" value="MFC0390303.1"/>
    <property type="molecule type" value="Genomic_DNA"/>
</dbReference>
<evidence type="ECO:0000313" key="15">
    <source>
        <dbReference type="Proteomes" id="UP001589818"/>
    </source>
</evidence>
<keyword evidence="6 12" id="KW-0547">Nucleotide-binding</keyword>
<comment type="subcellular location">
    <subcellularLocation>
        <location evidence="12">Cytoplasm</location>
    </subcellularLocation>
</comment>
<comment type="catalytic activity">
    <reaction evidence="12">
        <text>D-ribose + ATP = D-ribose 5-phosphate + ADP + H(+)</text>
        <dbReference type="Rhea" id="RHEA:13697"/>
        <dbReference type="ChEBI" id="CHEBI:15378"/>
        <dbReference type="ChEBI" id="CHEBI:30616"/>
        <dbReference type="ChEBI" id="CHEBI:47013"/>
        <dbReference type="ChEBI" id="CHEBI:78346"/>
        <dbReference type="ChEBI" id="CHEBI:456216"/>
        <dbReference type="EC" id="2.7.1.15"/>
    </reaction>
</comment>
<feature type="binding site" evidence="12">
    <location>
        <position position="142"/>
    </location>
    <ligand>
        <name>substrate</name>
    </ligand>
</feature>
<dbReference type="NCBIfam" id="TIGR02152">
    <property type="entry name" value="D_ribokin_bact"/>
    <property type="match status" value="1"/>
</dbReference>
<dbReference type="PROSITE" id="PS00584">
    <property type="entry name" value="PFKB_KINASES_2"/>
    <property type="match status" value="1"/>
</dbReference>
<comment type="similarity">
    <text evidence="12">Belongs to the carbohydrate kinase PfkB family. Ribokinase subfamily.</text>
</comment>
<feature type="binding site" evidence="12">
    <location>
        <begin position="13"/>
        <end position="15"/>
    </location>
    <ligand>
        <name>substrate</name>
    </ligand>
</feature>
<evidence type="ECO:0000256" key="2">
    <source>
        <dbReference type="ARBA" id="ARBA00012035"/>
    </source>
</evidence>
<evidence type="ECO:0000256" key="10">
    <source>
        <dbReference type="ARBA" id="ARBA00022958"/>
    </source>
</evidence>
<keyword evidence="12" id="KW-0963">Cytoplasm</keyword>
<comment type="subunit">
    <text evidence="12">Homodimer.</text>
</comment>
<evidence type="ECO:0000313" key="14">
    <source>
        <dbReference type="EMBL" id="MFC0390303.1"/>
    </source>
</evidence>
<dbReference type="PANTHER" id="PTHR10584">
    <property type="entry name" value="SUGAR KINASE"/>
    <property type="match status" value="1"/>
</dbReference>
<organism evidence="14 15">
    <name type="scientific">Paenibacillus mendelii</name>
    <dbReference type="NCBI Taxonomy" id="206163"/>
    <lineage>
        <taxon>Bacteria</taxon>
        <taxon>Bacillati</taxon>
        <taxon>Bacillota</taxon>
        <taxon>Bacilli</taxon>
        <taxon>Bacillales</taxon>
        <taxon>Paenibacillaceae</taxon>
        <taxon>Paenibacillus</taxon>
    </lineage>
</organism>
<comment type="caution">
    <text evidence="12">Lacks conserved residue(s) required for the propagation of feature annotation.</text>
</comment>
<keyword evidence="5 12" id="KW-0479">Metal-binding</keyword>
<keyword evidence="8 12" id="KW-0067">ATP-binding</keyword>
<keyword evidence="11 12" id="KW-0119">Carbohydrate metabolism</keyword>
<evidence type="ECO:0000256" key="4">
    <source>
        <dbReference type="ARBA" id="ARBA00022679"/>
    </source>
</evidence>
<dbReference type="InterPro" id="IPR011877">
    <property type="entry name" value="Ribokinase"/>
</dbReference>
<evidence type="ECO:0000256" key="6">
    <source>
        <dbReference type="ARBA" id="ARBA00022741"/>
    </source>
</evidence>
<accession>A0ABV6J337</accession>
<feature type="binding site" evidence="12">
    <location>
        <position position="288"/>
    </location>
    <ligand>
        <name>K(+)</name>
        <dbReference type="ChEBI" id="CHEBI:29103"/>
    </ligand>
</feature>
<dbReference type="Proteomes" id="UP001589818">
    <property type="component" value="Unassembled WGS sequence"/>
</dbReference>
<dbReference type="InterPro" id="IPR011611">
    <property type="entry name" value="PfkB_dom"/>
</dbReference>
<evidence type="ECO:0000256" key="7">
    <source>
        <dbReference type="ARBA" id="ARBA00022777"/>
    </source>
</evidence>
<feature type="binding site" evidence="12">
    <location>
        <position position="249"/>
    </location>
    <ligand>
        <name>K(+)</name>
        <dbReference type="ChEBI" id="CHEBI:29103"/>
    </ligand>
</feature>
<comment type="caution">
    <text evidence="14">The sequence shown here is derived from an EMBL/GenBank/DDBJ whole genome shotgun (WGS) entry which is preliminary data.</text>
</comment>
<feature type="binding site" evidence="12">
    <location>
        <begin position="41"/>
        <end position="45"/>
    </location>
    <ligand>
        <name>substrate</name>
    </ligand>
</feature>
<feature type="active site" description="Proton acceptor" evidence="12">
    <location>
        <position position="255"/>
    </location>
</feature>
<dbReference type="SUPFAM" id="SSF53613">
    <property type="entry name" value="Ribokinase-like"/>
    <property type="match status" value="1"/>
</dbReference>
<sequence length="321" mass="33879">MKPNRVLVVGSYVVDLMSRTPHMPRTGETVLGGPFRMGAGGKGGNQAAAAARLGAKVSLVTKVGDDEFGRSAMSHFQAEGIRTDWVTVDPEEATGVALILVDDNKDNQIVVSLGACGTLSREDVEKVEADLAASDIVLIQLETNLDAVGTALNLADKHHIPSILNPAPYQPFDRTWLKYAAYITPNETEASALTEMEVNDPDSAASAARLLADWGARSVLITLGGKGVVLRESTGQCWHIPPYQVEVKDTTGAGDAFNGGFAHALSVGKSALEAALYASAVAALSVTRVGTAVSMPQESEVLELMEDQRNHVKPIAFVEGS</sequence>
<gene>
    <name evidence="12 14" type="primary">rbsK</name>
    <name evidence="14" type="ORF">ACFFJ8_02820</name>
</gene>
<evidence type="ECO:0000256" key="3">
    <source>
        <dbReference type="ARBA" id="ARBA00016943"/>
    </source>
</evidence>
<evidence type="ECO:0000256" key="8">
    <source>
        <dbReference type="ARBA" id="ARBA00022840"/>
    </source>
</evidence>
<feature type="binding site" evidence="12">
    <location>
        <position position="251"/>
    </location>
    <ligand>
        <name>K(+)</name>
        <dbReference type="ChEBI" id="CHEBI:29103"/>
    </ligand>
</feature>
<dbReference type="Pfam" id="PF00294">
    <property type="entry name" value="PfkB"/>
    <property type="match status" value="1"/>
</dbReference>
<comment type="function">
    <text evidence="12">Catalyzes the phosphorylation of ribose at O-5 in a reaction requiring ATP and magnesium. The resulting D-ribose-5-phosphate can then be used either for sythesis of nucleotides, histidine, and tryptophan, or as a component of the pentose phosphate pathway.</text>
</comment>
<feature type="binding site" evidence="12">
    <location>
        <begin position="254"/>
        <end position="255"/>
    </location>
    <ligand>
        <name>ATP</name>
        <dbReference type="ChEBI" id="CHEBI:30616"/>
    </ligand>
</feature>
<feature type="binding site" evidence="12">
    <location>
        <position position="285"/>
    </location>
    <ligand>
        <name>K(+)</name>
        <dbReference type="ChEBI" id="CHEBI:29103"/>
    </ligand>
</feature>
<evidence type="ECO:0000256" key="9">
    <source>
        <dbReference type="ARBA" id="ARBA00022842"/>
    </source>
</evidence>
<comment type="pathway">
    <text evidence="12">Carbohydrate metabolism; D-ribose degradation; D-ribose 5-phosphate from beta-D-ribopyranose: step 2/2.</text>
</comment>
<dbReference type="GO" id="GO:0004747">
    <property type="term" value="F:ribokinase activity"/>
    <property type="evidence" value="ECO:0007669"/>
    <property type="project" value="UniProtKB-EC"/>
</dbReference>
<reference evidence="14 15" key="1">
    <citation type="submission" date="2024-09" db="EMBL/GenBank/DDBJ databases">
        <authorList>
            <person name="Sun Q."/>
            <person name="Mori K."/>
        </authorList>
    </citation>
    <scope>NUCLEOTIDE SEQUENCE [LARGE SCALE GENOMIC DNA]</scope>
    <source>
        <strain evidence="14 15">CCM 4839</strain>
    </source>
</reference>
<evidence type="ECO:0000256" key="1">
    <source>
        <dbReference type="ARBA" id="ARBA00005380"/>
    </source>
</evidence>
<feature type="domain" description="Carbohydrate kinase PfkB" evidence="13">
    <location>
        <begin position="5"/>
        <end position="297"/>
    </location>
</feature>
<dbReference type="RefSeq" id="WP_204819195.1">
    <property type="nucleotide sequence ID" value="NZ_JANHOF010000003.1"/>
</dbReference>
<evidence type="ECO:0000256" key="11">
    <source>
        <dbReference type="ARBA" id="ARBA00023277"/>
    </source>
</evidence>
<evidence type="ECO:0000259" key="13">
    <source>
        <dbReference type="Pfam" id="PF00294"/>
    </source>
</evidence>
<evidence type="ECO:0000256" key="12">
    <source>
        <dbReference type="HAMAP-Rule" id="MF_01987"/>
    </source>
</evidence>
<dbReference type="CDD" id="cd01174">
    <property type="entry name" value="ribokinase"/>
    <property type="match status" value="1"/>
</dbReference>
<feature type="binding site" evidence="12">
    <location>
        <position position="294"/>
    </location>
    <ligand>
        <name>K(+)</name>
        <dbReference type="ChEBI" id="CHEBI:29103"/>
    </ligand>
</feature>
<keyword evidence="9 12" id="KW-0460">Magnesium</keyword>
<dbReference type="HAMAP" id="MF_01987">
    <property type="entry name" value="Ribokinase"/>
    <property type="match status" value="1"/>
</dbReference>
<name>A0ABV6J337_9BACL</name>
<dbReference type="PANTHER" id="PTHR10584:SF166">
    <property type="entry name" value="RIBOKINASE"/>
    <property type="match status" value="1"/>
</dbReference>
<comment type="activity regulation">
    <text evidence="12">Activated by a monovalent cation that binds near, but not in, the active site. The most likely occupant of the site in vivo is potassium. Ion binding induces a conformational change that may alter substrate affinity.</text>
</comment>